<name>A0A382DSQ5_9ZZZZ</name>
<feature type="non-terminal residue" evidence="1">
    <location>
        <position position="136"/>
    </location>
</feature>
<gene>
    <name evidence="1" type="ORF">METZ01_LOCUS194272</name>
</gene>
<proteinExistence type="predicted"/>
<protein>
    <submittedName>
        <fullName evidence="1">Uncharacterized protein</fullName>
    </submittedName>
</protein>
<dbReference type="EMBL" id="UINC01040901">
    <property type="protein sequence ID" value="SVB41418.1"/>
    <property type="molecule type" value="Genomic_DNA"/>
</dbReference>
<accession>A0A382DSQ5</accession>
<sequence length="136" mass="15343">MTNTNLEIAGKLVESEGNLIEKISSVYQHGMKISDEGIKLNDTAKRNEGLMILSISSTSYYLSHSSGKYINTFFIQSIMKDRSIDNDSLSDTINELVNTSKKDLIHYIDNDIDMAMETMLNPLLIGEDSRKIILDY</sequence>
<evidence type="ECO:0000313" key="1">
    <source>
        <dbReference type="EMBL" id="SVB41418.1"/>
    </source>
</evidence>
<dbReference type="AlphaFoldDB" id="A0A382DSQ5"/>
<organism evidence="1">
    <name type="scientific">marine metagenome</name>
    <dbReference type="NCBI Taxonomy" id="408172"/>
    <lineage>
        <taxon>unclassified sequences</taxon>
        <taxon>metagenomes</taxon>
        <taxon>ecological metagenomes</taxon>
    </lineage>
</organism>
<reference evidence="1" key="1">
    <citation type="submission" date="2018-05" db="EMBL/GenBank/DDBJ databases">
        <authorList>
            <person name="Lanie J.A."/>
            <person name="Ng W.-L."/>
            <person name="Kazmierczak K.M."/>
            <person name="Andrzejewski T.M."/>
            <person name="Davidsen T.M."/>
            <person name="Wayne K.J."/>
            <person name="Tettelin H."/>
            <person name="Glass J.I."/>
            <person name="Rusch D."/>
            <person name="Podicherti R."/>
            <person name="Tsui H.-C.T."/>
            <person name="Winkler M.E."/>
        </authorList>
    </citation>
    <scope>NUCLEOTIDE SEQUENCE</scope>
</reference>